<dbReference type="OrthoDB" id="571920at2"/>
<comment type="caution">
    <text evidence="1">The sequence shown here is derived from an EMBL/GenBank/DDBJ whole genome shotgun (WGS) entry which is preliminary data.</text>
</comment>
<organism evidence="1 2">
    <name type="scientific">Reyranella soli</name>
    <dbReference type="NCBI Taxonomy" id="1230389"/>
    <lineage>
        <taxon>Bacteria</taxon>
        <taxon>Pseudomonadati</taxon>
        <taxon>Pseudomonadota</taxon>
        <taxon>Alphaproteobacteria</taxon>
        <taxon>Hyphomicrobiales</taxon>
        <taxon>Reyranellaceae</taxon>
        <taxon>Reyranella</taxon>
    </lineage>
</organism>
<reference evidence="1 2" key="1">
    <citation type="submission" date="2019-07" db="EMBL/GenBank/DDBJ databases">
        <title>Whole genome shotgun sequence of Reyranella soli NBRC 108950.</title>
        <authorList>
            <person name="Hosoyama A."/>
            <person name="Uohara A."/>
            <person name="Ohji S."/>
            <person name="Ichikawa N."/>
        </authorList>
    </citation>
    <scope>NUCLEOTIDE SEQUENCE [LARGE SCALE GENOMIC DNA]</scope>
    <source>
        <strain evidence="1 2">NBRC 108950</strain>
    </source>
</reference>
<sequence length="127" mass="14054">MSNQKTCPSTTGDTATAEIIGVIGTDGLVRNIPTPIPLTDEMRESVGPRPERIFRLAGPCMEGRCANWQNKACALIDRMREQAERLQLATDAADKLPRCAIRPTCVWWRQRGPEACQICPQVAYNPS</sequence>
<dbReference type="RefSeq" id="WP_147148402.1">
    <property type="nucleotide sequence ID" value="NZ_BKAJ01000031.1"/>
</dbReference>
<name>A0A512N6Q4_9HYPH</name>
<gene>
    <name evidence="1" type="ORF">RSO01_18260</name>
</gene>
<dbReference type="Proteomes" id="UP000321058">
    <property type="component" value="Unassembled WGS sequence"/>
</dbReference>
<proteinExistence type="predicted"/>
<keyword evidence="2" id="KW-1185">Reference proteome</keyword>
<evidence type="ECO:0000313" key="2">
    <source>
        <dbReference type="Proteomes" id="UP000321058"/>
    </source>
</evidence>
<dbReference type="EMBL" id="BKAJ01000031">
    <property type="protein sequence ID" value="GEP54660.1"/>
    <property type="molecule type" value="Genomic_DNA"/>
</dbReference>
<accession>A0A512N6Q4</accession>
<evidence type="ECO:0000313" key="1">
    <source>
        <dbReference type="EMBL" id="GEP54660.1"/>
    </source>
</evidence>
<dbReference type="AlphaFoldDB" id="A0A512N6Q4"/>
<evidence type="ECO:0008006" key="3">
    <source>
        <dbReference type="Google" id="ProtNLM"/>
    </source>
</evidence>
<protein>
    <recommendedName>
        <fullName evidence="3">Nitrogen fixation protein</fullName>
    </recommendedName>
</protein>